<feature type="compositionally biased region" description="Basic and acidic residues" evidence="1">
    <location>
        <begin position="190"/>
        <end position="298"/>
    </location>
</feature>
<name>A0ABD0KDE1_9CAEN</name>
<sequence length="694" mass="82325">MGNESAKQAAREQVKRAEAEAAAKGEREGRQIMEKCYADLKRQVEAAQRAQGESQEWMKSTMETFLASQADMKQQYKSLMQEMASREERNAEERRNAERRHDKHMEMMKEDRERERERQEETMKEVLHDKEKQMERIQEHNEAVLQREKESHEEQVNRLEQNFSHQVDMMKDDKDKIEKRHEGQVQTLKGEMDKERSRMDKTLSDKEKAMQDERERTERDMKAKEQRMDKNKEEVKEMLEKKLDDTVNTMTEERERLEKKNEERVMSMKEDAERERSQHKEQEEFLKNEKIKSDESFERRIEAQTQQSKEYMEKMMKLHGDQMQLTWQTHMQDKQLTTNTFNTVLQGILDDKGKDRDATERREQRMLEWISERDKRHDHMVGSFMERDMMKDRQLQYHQQPQMIGYHQYPRDYPRDYSRGGYHTLPEPRFPALTGGPHGEDQRDRSFGRASGYGYPTRPQGPDMYDRPGMRSYDQEYMRRQGSEYGGMQPAWRPGADMYQQGYQAYGQQPNPSKGPYYDVDRQPTRDPEFNRRADVYGMPPHMSYGSQPSHYPHDQGPMRPPETEYPPRREDPHDAGRPYSEPYGARSTDYRSPDEHRPESQEDFRPEAENRSSSGNGYDRLPPRESQNDRRGPDKETSPGGQTDGRPDAYVRDTPPHELQDYRPSPGYQAFLEESGHGNQDSSSPYDMPLSGQ</sequence>
<feature type="region of interest" description="Disordered" evidence="1">
    <location>
        <begin position="82"/>
        <end position="131"/>
    </location>
</feature>
<feature type="region of interest" description="Disordered" evidence="1">
    <location>
        <begin position="505"/>
        <end position="694"/>
    </location>
</feature>
<feature type="compositionally biased region" description="Basic and acidic residues" evidence="1">
    <location>
        <begin position="9"/>
        <end position="29"/>
    </location>
</feature>
<feature type="compositionally biased region" description="Basic and acidic residues" evidence="1">
    <location>
        <begin position="622"/>
        <end position="638"/>
    </location>
</feature>
<feature type="compositionally biased region" description="Basic and acidic residues" evidence="1">
    <location>
        <begin position="143"/>
        <end position="157"/>
    </location>
</feature>
<evidence type="ECO:0000313" key="3">
    <source>
        <dbReference type="Proteomes" id="UP001519460"/>
    </source>
</evidence>
<evidence type="ECO:0000313" key="2">
    <source>
        <dbReference type="EMBL" id="KAK7485141.1"/>
    </source>
</evidence>
<dbReference type="EMBL" id="JACVVK020000198">
    <property type="protein sequence ID" value="KAK7485141.1"/>
    <property type="molecule type" value="Genomic_DNA"/>
</dbReference>
<feature type="compositionally biased region" description="Basic and acidic residues" evidence="1">
    <location>
        <begin position="646"/>
        <end position="662"/>
    </location>
</feature>
<feature type="compositionally biased region" description="Basic and acidic residues" evidence="1">
    <location>
        <begin position="84"/>
        <end position="131"/>
    </location>
</feature>
<protein>
    <submittedName>
        <fullName evidence="2">Uncharacterized protein</fullName>
    </submittedName>
</protein>
<keyword evidence="3" id="KW-1185">Reference proteome</keyword>
<feature type="region of interest" description="Disordered" evidence="1">
    <location>
        <begin position="1"/>
        <end position="29"/>
    </location>
</feature>
<evidence type="ECO:0000256" key="1">
    <source>
        <dbReference type="SAM" id="MobiDB-lite"/>
    </source>
</evidence>
<dbReference type="AlphaFoldDB" id="A0ABD0KDE1"/>
<proteinExistence type="predicted"/>
<gene>
    <name evidence="2" type="ORF">BaRGS_00023551</name>
</gene>
<comment type="caution">
    <text evidence="2">The sequence shown here is derived from an EMBL/GenBank/DDBJ whole genome shotgun (WGS) entry which is preliminary data.</text>
</comment>
<reference evidence="2 3" key="1">
    <citation type="journal article" date="2023" name="Sci. Data">
        <title>Genome assembly of the Korean intertidal mud-creeper Batillaria attramentaria.</title>
        <authorList>
            <person name="Patra A.K."/>
            <person name="Ho P.T."/>
            <person name="Jun S."/>
            <person name="Lee S.J."/>
            <person name="Kim Y."/>
            <person name="Won Y.J."/>
        </authorList>
    </citation>
    <scope>NUCLEOTIDE SEQUENCE [LARGE SCALE GENOMIC DNA]</scope>
    <source>
        <strain evidence="2">Wonlab-2016</strain>
    </source>
</reference>
<accession>A0ABD0KDE1</accession>
<feature type="compositionally biased region" description="Basic and acidic residues" evidence="1">
    <location>
        <begin position="168"/>
        <end position="183"/>
    </location>
</feature>
<feature type="region of interest" description="Disordered" evidence="1">
    <location>
        <begin position="143"/>
        <end position="298"/>
    </location>
</feature>
<feature type="compositionally biased region" description="Basic and acidic residues" evidence="1">
    <location>
        <begin position="562"/>
        <end position="577"/>
    </location>
</feature>
<feature type="compositionally biased region" description="Basic and acidic residues" evidence="1">
    <location>
        <begin position="438"/>
        <end position="447"/>
    </location>
</feature>
<feature type="compositionally biased region" description="Basic and acidic residues" evidence="1">
    <location>
        <begin position="519"/>
        <end position="535"/>
    </location>
</feature>
<organism evidence="2 3">
    <name type="scientific">Batillaria attramentaria</name>
    <dbReference type="NCBI Taxonomy" id="370345"/>
    <lineage>
        <taxon>Eukaryota</taxon>
        <taxon>Metazoa</taxon>
        <taxon>Spiralia</taxon>
        <taxon>Lophotrochozoa</taxon>
        <taxon>Mollusca</taxon>
        <taxon>Gastropoda</taxon>
        <taxon>Caenogastropoda</taxon>
        <taxon>Sorbeoconcha</taxon>
        <taxon>Cerithioidea</taxon>
        <taxon>Batillariidae</taxon>
        <taxon>Batillaria</taxon>
    </lineage>
</organism>
<feature type="compositionally biased region" description="Basic and acidic residues" evidence="1">
    <location>
        <begin position="589"/>
        <end position="611"/>
    </location>
</feature>
<feature type="region of interest" description="Disordered" evidence="1">
    <location>
        <begin position="429"/>
        <end position="468"/>
    </location>
</feature>
<dbReference type="Proteomes" id="UP001519460">
    <property type="component" value="Unassembled WGS sequence"/>
</dbReference>